<dbReference type="EMBL" id="BQNB010015086">
    <property type="protein sequence ID" value="GJT35852.1"/>
    <property type="molecule type" value="Genomic_DNA"/>
</dbReference>
<dbReference type="Proteomes" id="UP001151760">
    <property type="component" value="Unassembled WGS sequence"/>
</dbReference>
<reference evidence="2" key="1">
    <citation type="journal article" date="2022" name="Int. J. Mol. Sci.">
        <title>Draft Genome of Tanacetum Coccineum: Genomic Comparison of Closely Related Tanacetum-Family Plants.</title>
        <authorList>
            <person name="Yamashiro T."/>
            <person name="Shiraishi A."/>
            <person name="Nakayama K."/>
            <person name="Satake H."/>
        </authorList>
    </citation>
    <scope>NUCLEOTIDE SEQUENCE</scope>
</reference>
<evidence type="ECO:0000256" key="1">
    <source>
        <dbReference type="SAM" id="MobiDB-lite"/>
    </source>
</evidence>
<reference evidence="2" key="2">
    <citation type="submission" date="2022-01" db="EMBL/GenBank/DDBJ databases">
        <authorList>
            <person name="Yamashiro T."/>
            <person name="Shiraishi A."/>
            <person name="Satake H."/>
            <person name="Nakayama K."/>
        </authorList>
    </citation>
    <scope>NUCLEOTIDE SEQUENCE</scope>
</reference>
<name>A0ABQ5DBV4_9ASTR</name>
<organism evidence="2 3">
    <name type="scientific">Tanacetum coccineum</name>
    <dbReference type="NCBI Taxonomy" id="301880"/>
    <lineage>
        <taxon>Eukaryota</taxon>
        <taxon>Viridiplantae</taxon>
        <taxon>Streptophyta</taxon>
        <taxon>Embryophyta</taxon>
        <taxon>Tracheophyta</taxon>
        <taxon>Spermatophyta</taxon>
        <taxon>Magnoliopsida</taxon>
        <taxon>eudicotyledons</taxon>
        <taxon>Gunneridae</taxon>
        <taxon>Pentapetalae</taxon>
        <taxon>asterids</taxon>
        <taxon>campanulids</taxon>
        <taxon>Asterales</taxon>
        <taxon>Asteraceae</taxon>
        <taxon>Asteroideae</taxon>
        <taxon>Anthemideae</taxon>
        <taxon>Anthemidinae</taxon>
        <taxon>Tanacetum</taxon>
    </lineage>
</organism>
<keyword evidence="3" id="KW-1185">Reference proteome</keyword>
<proteinExistence type="predicted"/>
<feature type="compositionally biased region" description="Acidic residues" evidence="1">
    <location>
        <begin position="26"/>
        <end position="39"/>
    </location>
</feature>
<feature type="region of interest" description="Disordered" evidence="1">
    <location>
        <begin position="1"/>
        <end position="45"/>
    </location>
</feature>
<feature type="region of interest" description="Disordered" evidence="1">
    <location>
        <begin position="68"/>
        <end position="90"/>
    </location>
</feature>
<comment type="caution">
    <text evidence="2">The sequence shown here is derived from an EMBL/GenBank/DDBJ whole genome shotgun (WGS) entry which is preliminary data.</text>
</comment>
<accession>A0ABQ5DBV4</accession>
<feature type="compositionally biased region" description="Acidic residues" evidence="1">
    <location>
        <begin position="68"/>
        <end position="81"/>
    </location>
</feature>
<evidence type="ECO:0000313" key="2">
    <source>
        <dbReference type="EMBL" id="GJT35852.1"/>
    </source>
</evidence>
<gene>
    <name evidence="2" type="ORF">Tco_0926271</name>
</gene>
<evidence type="ECO:0000313" key="3">
    <source>
        <dbReference type="Proteomes" id="UP001151760"/>
    </source>
</evidence>
<protein>
    <submittedName>
        <fullName evidence="2">Uncharacterized protein</fullName>
    </submittedName>
</protein>
<sequence length="90" mass="10243">MANLPPNHNEFAPAAEAAPDNMNGWVEEEDPEMEEEEEDPKFTNKVHELRAVPCHMFRTSEVQIPEDDLEDLSLTREEEDGTSVALDPHK</sequence>